<evidence type="ECO:0000313" key="2">
    <source>
        <dbReference type="EMBL" id="TDO05396.1"/>
    </source>
</evidence>
<dbReference type="Proteomes" id="UP000294848">
    <property type="component" value="Unassembled WGS sequence"/>
</dbReference>
<dbReference type="InterPro" id="IPR040836">
    <property type="entry name" value="SAVED"/>
</dbReference>
<proteinExistence type="predicted"/>
<name>A0A4R6HC94_9BACT</name>
<accession>A0A4R6HC94</accession>
<dbReference type="NCBIfam" id="NF033611">
    <property type="entry name" value="SAVED"/>
    <property type="match status" value="1"/>
</dbReference>
<dbReference type="EMBL" id="SNWI01000001">
    <property type="protein sequence ID" value="TDO05396.1"/>
    <property type="molecule type" value="Genomic_DNA"/>
</dbReference>
<sequence length="383" mass="44242">MANKTTKRRPSIPVDVKTQLWTFSAGRCQFDNCNKPLWRHDVTMDKMNKAYIAHIYAYSPEGPRYDPVLSPKLETDFSNLMLVCDECHRLFDDKSKVEEYAAERLIQMKKEHEERIKLLTDINPEKKSHIILFGAKIGQHASPLSYQNTRHAIIPEYYPVASNAVELGIKNISLEDAGDNYWQLQEENLSISFADQLKHLKENSPVQHYSVFGLAPQPLLIKLGTLLNDIYPAEVYQLHREPSTWKWLEEDKEIKYELLDPPKKGKHVTLKFELSATITDDRITNVLGEDTAVWSIKIEVPDNDYLRSKNQLQNFRKIARNAFNQIKAIHGQQTTLHIFPAMPVATAIELGRVWMPKADMPMVIYDQNSQRNGFIKTLEIKPN</sequence>
<dbReference type="OrthoDB" id="5379188at2"/>
<dbReference type="RefSeq" id="WP_133463448.1">
    <property type="nucleotide sequence ID" value="NZ_SNWI01000001.1"/>
</dbReference>
<comment type="caution">
    <text evidence="2">The sequence shown here is derived from an EMBL/GenBank/DDBJ whole genome shotgun (WGS) entry which is preliminary data.</text>
</comment>
<organism evidence="2 3">
    <name type="scientific">Sunxiuqinia elliptica</name>
    <dbReference type="NCBI Taxonomy" id="655355"/>
    <lineage>
        <taxon>Bacteria</taxon>
        <taxon>Pseudomonadati</taxon>
        <taxon>Bacteroidota</taxon>
        <taxon>Bacteroidia</taxon>
        <taxon>Marinilabiliales</taxon>
        <taxon>Prolixibacteraceae</taxon>
        <taxon>Sunxiuqinia</taxon>
    </lineage>
</organism>
<evidence type="ECO:0000259" key="1">
    <source>
        <dbReference type="Pfam" id="PF18145"/>
    </source>
</evidence>
<dbReference type="Pfam" id="PF18145">
    <property type="entry name" value="SAVED"/>
    <property type="match status" value="1"/>
</dbReference>
<feature type="domain" description="SMODS-associated and fused to various effectors" evidence="1">
    <location>
        <begin position="194"/>
        <end position="380"/>
    </location>
</feature>
<gene>
    <name evidence="2" type="ORF">DET52_101756</name>
</gene>
<reference evidence="2 3" key="1">
    <citation type="submission" date="2019-03" db="EMBL/GenBank/DDBJ databases">
        <title>Freshwater and sediment microbial communities from various areas in North America, analyzing microbe dynamics in response to fracking.</title>
        <authorList>
            <person name="Lamendella R."/>
        </authorList>
    </citation>
    <scope>NUCLEOTIDE SEQUENCE [LARGE SCALE GENOMIC DNA]</scope>
    <source>
        <strain evidence="2 3">114D</strain>
    </source>
</reference>
<evidence type="ECO:0000313" key="3">
    <source>
        <dbReference type="Proteomes" id="UP000294848"/>
    </source>
</evidence>
<protein>
    <recommendedName>
        <fullName evidence="1">SMODS-associated and fused to various effectors domain-containing protein</fullName>
    </recommendedName>
</protein>
<dbReference type="AlphaFoldDB" id="A0A4R6HC94"/>